<proteinExistence type="predicted"/>
<dbReference type="SUPFAM" id="SSF52047">
    <property type="entry name" value="RNI-like"/>
    <property type="match status" value="1"/>
</dbReference>
<feature type="domain" description="F-box/LRR-repeat protein 15/At3g58940/PEG3-like LRR" evidence="3">
    <location>
        <begin position="101"/>
        <end position="263"/>
    </location>
</feature>
<dbReference type="InterPro" id="IPR001810">
    <property type="entry name" value="F-box_dom"/>
</dbReference>
<accession>A0A9W3D4E3</accession>
<dbReference type="InterPro" id="IPR053781">
    <property type="entry name" value="F-box_AtFBL13-like"/>
</dbReference>
<dbReference type="PANTHER" id="PTHR31900">
    <property type="entry name" value="F-BOX/RNI SUPERFAMILY PROTEIN-RELATED"/>
    <property type="match status" value="1"/>
</dbReference>
<evidence type="ECO:0000313" key="5">
    <source>
        <dbReference type="RefSeq" id="XP_056858692.1"/>
    </source>
</evidence>
<dbReference type="AlphaFoldDB" id="A0A9W3D4E3"/>
<reference evidence="4" key="1">
    <citation type="journal article" date="2019" name="Database">
        <title>The radish genome database (RadishGD): an integrated information resource for radish genomics.</title>
        <authorList>
            <person name="Yu H.J."/>
            <person name="Baek S."/>
            <person name="Lee Y.J."/>
            <person name="Cho A."/>
            <person name="Mun J.H."/>
        </authorList>
    </citation>
    <scope>NUCLEOTIDE SEQUENCE [LARGE SCALE GENOMIC DNA]</scope>
    <source>
        <strain evidence="4">cv. WK10039</strain>
    </source>
</reference>
<dbReference type="InterPro" id="IPR050232">
    <property type="entry name" value="FBL13/AtMIF1-like"/>
</dbReference>
<dbReference type="Pfam" id="PF24758">
    <property type="entry name" value="LRR_At5g56370"/>
    <property type="match status" value="1"/>
</dbReference>
<dbReference type="InterPro" id="IPR006566">
    <property type="entry name" value="FBD"/>
</dbReference>
<organism evidence="4 5">
    <name type="scientific">Raphanus sativus</name>
    <name type="common">Radish</name>
    <name type="synonym">Raphanus raphanistrum var. sativus</name>
    <dbReference type="NCBI Taxonomy" id="3726"/>
    <lineage>
        <taxon>Eukaryota</taxon>
        <taxon>Viridiplantae</taxon>
        <taxon>Streptophyta</taxon>
        <taxon>Embryophyta</taxon>
        <taxon>Tracheophyta</taxon>
        <taxon>Spermatophyta</taxon>
        <taxon>Magnoliopsida</taxon>
        <taxon>eudicotyledons</taxon>
        <taxon>Gunneridae</taxon>
        <taxon>Pentapetalae</taxon>
        <taxon>rosids</taxon>
        <taxon>malvids</taxon>
        <taxon>Brassicales</taxon>
        <taxon>Brassicaceae</taxon>
        <taxon>Brassiceae</taxon>
        <taxon>Raphanus</taxon>
    </lineage>
</organism>
<dbReference type="Gene3D" id="3.80.10.10">
    <property type="entry name" value="Ribonuclease Inhibitor"/>
    <property type="match status" value="1"/>
</dbReference>
<dbReference type="RefSeq" id="XP_056858692.1">
    <property type="nucleotide sequence ID" value="XM_057002712.1"/>
</dbReference>
<dbReference type="GeneID" id="108836119"/>
<keyword evidence="4" id="KW-1185">Reference proteome</keyword>
<dbReference type="Pfam" id="PF00646">
    <property type="entry name" value="F-box"/>
    <property type="match status" value="1"/>
</dbReference>
<gene>
    <name evidence="5" type="primary">LOC108836119</name>
</gene>
<feature type="domain" description="F-box" evidence="1">
    <location>
        <begin position="4"/>
        <end position="42"/>
    </location>
</feature>
<dbReference type="InterPro" id="IPR036047">
    <property type="entry name" value="F-box-like_dom_sf"/>
</dbReference>
<reference evidence="5" key="2">
    <citation type="submission" date="2025-08" db="UniProtKB">
        <authorList>
            <consortium name="RefSeq"/>
        </authorList>
    </citation>
    <scope>IDENTIFICATION</scope>
    <source>
        <tissue evidence="5">Leaf</tissue>
    </source>
</reference>
<dbReference type="Proteomes" id="UP000504610">
    <property type="component" value="Chromosome 2"/>
</dbReference>
<dbReference type="InterPro" id="IPR032675">
    <property type="entry name" value="LRR_dom_sf"/>
</dbReference>
<dbReference type="SUPFAM" id="SSF81383">
    <property type="entry name" value="F-box domain"/>
    <property type="match status" value="1"/>
</dbReference>
<dbReference type="PANTHER" id="PTHR31900:SF28">
    <property type="entry name" value="FBD DOMAIN-CONTAINING PROTEIN"/>
    <property type="match status" value="1"/>
</dbReference>
<dbReference type="KEGG" id="rsz:108836119"/>
<dbReference type="InterPro" id="IPR055411">
    <property type="entry name" value="LRR_FXL15/At3g58940/PEG3-like"/>
</dbReference>
<dbReference type="Pfam" id="PF08387">
    <property type="entry name" value="FBD"/>
    <property type="match status" value="1"/>
</dbReference>
<protein>
    <submittedName>
        <fullName evidence="5">LOW QUALITY PROTEIN: putative FBD-associated F-box protein At5g56700</fullName>
    </submittedName>
</protein>
<feature type="domain" description="FBD" evidence="2">
    <location>
        <begin position="361"/>
        <end position="404"/>
    </location>
</feature>
<evidence type="ECO:0000259" key="3">
    <source>
        <dbReference type="Pfam" id="PF24758"/>
    </source>
</evidence>
<evidence type="ECO:0000313" key="4">
    <source>
        <dbReference type="Proteomes" id="UP000504610"/>
    </source>
</evidence>
<dbReference type="OrthoDB" id="1112304at2759"/>
<evidence type="ECO:0000259" key="2">
    <source>
        <dbReference type="Pfam" id="PF08387"/>
    </source>
</evidence>
<evidence type="ECO:0000259" key="1">
    <source>
        <dbReference type="Pfam" id="PF00646"/>
    </source>
</evidence>
<sequence>MDKISRLSDDLLVKILSFVPTRVAVSTSVLSKRWKSLWMWVPTLEYDDMEDITDNYLSKSTPSFPRYRVSVHENLLSHRAPTIETLLLKFCLGSLQPEDIKQWVTIAVSRCVRALSITCLSDSEPVSALPSSLYTCETLAALKLDGDRILVDVPPTASRLPSLTTLQLLCVTYSDEDSLRLFLSYCPVLEDLVIERDSADDNVKGLVVVVPSLLRFSLKVDGGCSYDDESVIDTPSLVYFKVEDYRDRDSNSYSIKDMPKLEEADIAVKYELHVFLESVTSVKSLSIKVLFNNEEESMYCSCIVFNQLQRLKLSICNDDWSKLLFRLLKDSPKLRVLNLDCASRYRRFDEYDRISRDSEWSVIPNCLLKTLETFEFKGCMGRPEQRDFLCFFFKNARCLKSTSILR</sequence>
<dbReference type="CDD" id="cd22160">
    <property type="entry name" value="F-box_AtFBL13-like"/>
    <property type="match status" value="1"/>
</dbReference>
<name>A0A9W3D4E3_RAPSA</name>